<protein>
    <submittedName>
        <fullName evidence="1">Uncharacterized protein</fullName>
    </submittedName>
</protein>
<name>A0ACC1T4V2_9APHY</name>
<accession>A0ACC1T4V2</accession>
<sequence>MSSNIINDAAKFVAKAYDIVIVGGGTAGLALATRLAEDKVLTIGVLEAGPDLSTDTATTSGGGWIQTALDSKYWWGFSSTPQPNLATKIDDEVKAGRVLELPRGKLVGGSGSINAMEWMRASQEEYNALETVFGNPGWNFDSLLAYFKKTQSHSPVGSELFPDSAILHPSQGSTGPIKTSYNWWYSSLAEPFVKSLQAASFAINSDPDAGNSTGIINAARNVDVEKATRQGSLSAYLQAFAPPNVTVLTGAHAHRVTFSTSAEPGLVANGVEFRLGDEVYVVSAKKEVILCAGEEMFFANERRAKTNRISRIGLRSVLEKHDIPVRVGLPVGENLQDHMMMYCNFALKDEQTLKDSQAPPEGFTVKYAGEPGAPTEKLTAQQSVTGSPYLSCRLQDLKVDGAHYEVKKLVKILDGYLAAPGLPPLTRAQYEVQRQWLVSESAHVADALVMFACFPGMAGVPTPTGGMLCGCLLPSSRGSVHISSKDPLAQPDIDHNCLNEYDLEALLGLMKFVDGITHNEPLNSIVAHGPPRTDEQLVQAIKEECRVMFHPIGTVPMCSKELGGVVDPEMRVYGTKNLRVVDASVFPLQIGAMPQASIYALAEKAADLIKNSV</sequence>
<gene>
    <name evidence="1" type="ORF">NM688_g3723</name>
</gene>
<dbReference type="EMBL" id="JANHOG010000563">
    <property type="protein sequence ID" value="KAJ3553230.1"/>
    <property type="molecule type" value="Genomic_DNA"/>
</dbReference>
<reference evidence="1" key="1">
    <citation type="submission" date="2022-07" db="EMBL/GenBank/DDBJ databases">
        <title>Genome Sequence of Phlebia brevispora.</title>
        <authorList>
            <person name="Buettner E."/>
        </authorList>
    </citation>
    <scope>NUCLEOTIDE SEQUENCE</scope>
    <source>
        <strain evidence="1">MPL23</strain>
    </source>
</reference>
<organism evidence="1 2">
    <name type="scientific">Phlebia brevispora</name>
    <dbReference type="NCBI Taxonomy" id="194682"/>
    <lineage>
        <taxon>Eukaryota</taxon>
        <taxon>Fungi</taxon>
        <taxon>Dikarya</taxon>
        <taxon>Basidiomycota</taxon>
        <taxon>Agaricomycotina</taxon>
        <taxon>Agaricomycetes</taxon>
        <taxon>Polyporales</taxon>
        <taxon>Meruliaceae</taxon>
        <taxon>Phlebia</taxon>
    </lineage>
</organism>
<proteinExistence type="predicted"/>
<comment type="caution">
    <text evidence="1">The sequence shown here is derived from an EMBL/GenBank/DDBJ whole genome shotgun (WGS) entry which is preliminary data.</text>
</comment>
<evidence type="ECO:0000313" key="1">
    <source>
        <dbReference type="EMBL" id="KAJ3553230.1"/>
    </source>
</evidence>
<keyword evidence="2" id="KW-1185">Reference proteome</keyword>
<evidence type="ECO:0000313" key="2">
    <source>
        <dbReference type="Proteomes" id="UP001148662"/>
    </source>
</evidence>
<dbReference type="Proteomes" id="UP001148662">
    <property type="component" value="Unassembled WGS sequence"/>
</dbReference>